<dbReference type="EMBL" id="JARBJD010000302">
    <property type="protein sequence ID" value="KAK2944371.1"/>
    <property type="molecule type" value="Genomic_DNA"/>
</dbReference>
<accession>A0ABQ9WXX6</accession>
<sequence length="1154" mass="123137">MNSKHLVIGTGPLFDFGKCFGNGLTGVVGCSVSLSSSSLTNTTSTRLPSTFPRSCSSLTQRLIGVSVSESTNHLCGTSGVSLDWSGSSLLSNCSFSSCVTNAAPKPITEPTPEPGQARSEIRQTSRLSLTQGLDDETVSNPVWITSCHFADLSVAEFPFDGGAIWIRYLRADIVIMDCTFTGCSATSNYAHAGAVYVLYSATSNGDHVFSTTLFNCQFTNNSAMVGGHLSTQGCGLVTIAQCTFAESGSETGALEILQTRSTDKIVLTDVLFDENVCTADEPRQRVTDCVFYQTTAMANNEFFDCFSTSAQPHCGTRYAYQLFPGLIGPSITSVGRTIQGNENGDGFEVVLSFDGVFTGSSRKYDVTLKPTVGSEFVAKAVSFSKTAGIATFALSNPTIFSLSPFTTLSIVKVERSASEETNNELVYEEETEPDWPWWHHTISSRADNMVGMSFTIPTGPTLTNFKADLNPSNFNEAVVQLTVSQISTGSFTLVVLDLLDPLQTEITIGPFSFSSSSTETTSSHTVLIHGSDELSFGKMYTVKMLSSPTLIVYHSYPVMRIPDAPPRLSEATPTLTGLNKTFVTLSLSGAALPGATDFEIVVKEMEGDSVKEGASGITLTGTIGGTSGSTSTTCTVSEEIYKKTGTLEYSLKYKIVSLSIVGLKCIVDPTALFEVPDSPGRVEGTEEPLLDDLKTTVSVVVKGVNFPSSISTVTVRHDASVISSTSVVWNSESQLTVSFGAGPTQSTSTLAFGEQYEISSVSAGSTVYVNPSLVFSIASLLRSASASLNLSDFDEVFLSLTAFGVPSSTPITLTIVEVGEDDTPTNSPFTLTGTPSTKGDSTHILQTRVETAKLQHRSRFEIVQCDVTGRVTVLNGRVFFHVPPPPTLTGVDFSFATKSNTTFHLILKGTDLPVGETFLVLLDGFDEEIEVTFTTTNEGSSTELALGWSDTLHFDTAYPLISVIRKSDSSISIPSTHLTLQTKPYPNPLILYATDSSNSDPKFCGAVDRPCSSVDVAWVIVEAYSAQRVSLVLMKKALLASQMVIQSGQDVIVKNDLLPPTLVIPSTASLGDSVGLVSVLGTLLLEKVNIDVQIIALSFVLFDVSNGELVMDAVHISGVPSSSDVVDGIEGLCSWETGLIKLHDADMETHSCEF</sequence>
<dbReference type="InterPro" id="IPR011050">
    <property type="entry name" value="Pectin_lyase_fold/virulence"/>
</dbReference>
<dbReference type="Proteomes" id="UP001281761">
    <property type="component" value="Unassembled WGS sequence"/>
</dbReference>
<proteinExistence type="predicted"/>
<dbReference type="SUPFAM" id="SSF51126">
    <property type="entry name" value="Pectin lyase-like"/>
    <property type="match status" value="1"/>
</dbReference>
<evidence type="ECO:0000313" key="1">
    <source>
        <dbReference type="EMBL" id="KAK2944371.1"/>
    </source>
</evidence>
<organism evidence="1 2">
    <name type="scientific">Blattamonas nauphoetae</name>
    <dbReference type="NCBI Taxonomy" id="2049346"/>
    <lineage>
        <taxon>Eukaryota</taxon>
        <taxon>Metamonada</taxon>
        <taxon>Preaxostyla</taxon>
        <taxon>Oxymonadida</taxon>
        <taxon>Blattamonas</taxon>
    </lineage>
</organism>
<gene>
    <name evidence="1" type="ORF">BLNAU_20716</name>
</gene>
<comment type="caution">
    <text evidence="1">The sequence shown here is derived from an EMBL/GenBank/DDBJ whole genome shotgun (WGS) entry which is preliminary data.</text>
</comment>
<name>A0ABQ9WXX6_9EUKA</name>
<dbReference type="PROSITE" id="PS51257">
    <property type="entry name" value="PROKAR_LIPOPROTEIN"/>
    <property type="match status" value="1"/>
</dbReference>
<reference evidence="1 2" key="1">
    <citation type="journal article" date="2022" name="bioRxiv">
        <title>Genomics of Preaxostyla Flagellates Illuminates Evolutionary Transitions and the Path Towards Mitochondrial Loss.</title>
        <authorList>
            <person name="Novak L.V.F."/>
            <person name="Treitli S.C."/>
            <person name="Pyrih J."/>
            <person name="Halakuc P."/>
            <person name="Pipaliya S.V."/>
            <person name="Vacek V."/>
            <person name="Brzon O."/>
            <person name="Soukal P."/>
            <person name="Eme L."/>
            <person name="Dacks J.B."/>
            <person name="Karnkowska A."/>
            <person name="Elias M."/>
            <person name="Hampl V."/>
        </authorList>
    </citation>
    <scope>NUCLEOTIDE SEQUENCE [LARGE SCALE GENOMIC DNA]</scope>
    <source>
        <strain evidence="1">NAU3</strain>
        <tissue evidence="1">Gut</tissue>
    </source>
</reference>
<evidence type="ECO:0000313" key="2">
    <source>
        <dbReference type="Proteomes" id="UP001281761"/>
    </source>
</evidence>
<dbReference type="Gene3D" id="2.160.20.10">
    <property type="entry name" value="Single-stranded right-handed beta-helix, Pectin lyase-like"/>
    <property type="match status" value="1"/>
</dbReference>
<dbReference type="InterPro" id="IPR012334">
    <property type="entry name" value="Pectin_lyas_fold"/>
</dbReference>
<keyword evidence="2" id="KW-1185">Reference proteome</keyword>
<protein>
    <submittedName>
        <fullName evidence="1">Uncharacterized protein</fullName>
    </submittedName>
</protein>